<name>X1F8D7_9ZZZZ</name>
<sequence length="40" mass="4696">PCHNSITMGRHYPKLWMSIKKAAQSLIKNWRIDLSLLNMV</sequence>
<proteinExistence type="predicted"/>
<organism evidence="1">
    <name type="scientific">marine sediment metagenome</name>
    <dbReference type="NCBI Taxonomy" id="412755"/>
    <lineage>
        <taxon>unclassified sequences</taxon>
        <taxon>metagenomes</taxon>
        <taxon>ecological metagenomes</taxon>
    </lineage>
</organism>
<reference evidence="1" key="1">
    <citation type="journal article" date="2014" name="Front. Microbiol.">
        <title>High frequency of phylogenetically diverse reductive dehalogenase-homologous genes in deep subseafloor sedimentary metagenomes.</title>
        <authorList>
            <person name="Kawai M."/>
            <person name="Futagami T."/>
            <person name="Toyoda A."/>
            <person name="Takaki Y."/>
            <person name="Nishi S."/>
            <person name="Hori S."/>
            <person name="Arai W."/>
            <person name="Tsubouchi T."/>
            <person name="Morono Y."/>
            <person name="Uchiyama I."/>
            <person name="Ito T."/>
            <person name="Fujiyama A."/>
            <person name="Inagaki F."/>
            <person name="Takami H."/>
        </authorList>
    </citation>
    <scope>NUCLEOTIDE SEQUENCE</scope>
    <source>
        <strain evidence="1">Expedition CK06-06</strain>
    </source>
</reference>
<accession>X1F8D7</accession>
<dbReference type="EMBL" id="BART01031733">
    <property type="protein sequence ID" value="GAH17013.1"/>
    <property type="molecule type" value="Genomic_DNA"/>
</dbReference>
<dbReference type="AlphaFoldDB" id="X1F8D7"/>
<protein>
    <submittedName>
        <fullName evidence="1">Uncharacterized protein</fullName>
    </submittedName>
</protein>
<evidence type="ECO:0000313" key="1">
    <source>
        <dbReference type="EMBL" id="GAH17013.1"/>
    </source>
</evidence>
<comment type="caution">
    <text evidence="1">The sequence shown here is derived from an EMBL/GenBank/DDBJ whole genome shotgun (WGS) entry which is preliminary data.</text>
</comment>
<gene>
    <name evidence="1" type="ORF">S01H4_55049</name>
</gene>
<feature type="non-terminal residue" evidence="1">
    <location>
        <position position="1"/>
    </location>
</feature>